<gene>
    <name evidence="2" type="ordered locus">Dde_2883</name>
</gene>
<dbReference type="RefSeq" id="WP_011368671.1">
    <property type="nucleotide sequence ID" value="NC_007519.1"/>
</dbReference>
<dbReference type="Gene3D" id="3.90.550.10">
    <property type="entry name" value="Spore Coat Polysaccharide Biosynthesis Protein SpsA, Chain A"/>
    <property type="match status" value="1"/>
</dbReference>
<dbReference type="Pfam" id="PF00535">
    <property type="entry name" value="Glycos_transf_2"/>
    <property type="match status" value="1"/>
</dbReference>
<organism evidence="2 3">
    <name type="scientific">Oleidesulfovibrio alaskensis (strain ATCC BAA-1058 / DSM 17464 / G20)</name>
    <name type="common">Desulfovibrio alaskensis</name>
    <dbReference type="NCBI Taxonomy" id="207559"/>
    <lineage>
        <taxon>Bacteria</taxon>
        <taxon>Pseudomonadati</taxon>
        <taxon>Thermodesulfobacteriota</taxon>
        <taxon>Desulfovibrionia</taxon>
        <taxon>Desulfovibrionales</taxon>
        <taxon>Desulfovibrionaceae</taxon>
        <taxon>Oleidesulfovibrio</taxon>
    </lineage>
</organism>
<dbReference type="AlphaFoldDB" id="Q30XB8"/>
<dbReference type="STRING" id="207559.Dde_2883"/>
<reference evidence="2 3" key="1">
    <citation type="journal article" date="2011" name="J. Bacteriol.">
        <title>Complete genome sequence and updated annotation of Desulfovibrio alaskensis G20.</title>
        <authorList>
            <person name="Hauser L.J."/>
            <person name="Land M.L."/>
            <person name="Brown S.D."/>
            <person name="Larimer F."/>
            <person name="Keller K.L."/>
            <person name="Rapp-Giles B.J."/>
            <person name="Price M.N."/>
            <person name="Lin M."/>
            <person name="Bruce D.C."/>
            <person name="Detter J.C."/>
            <person name="Tapia R."/>
            <person name="Han C.S."/>
            <person name="Goodwin L.A."/>
            <person name="Cheng J.F."/>
            <person name="Pitluck S."/>
            <person name="Copeland A."/>
            <person name="Lucas S."/>
            <person name="Nolan M."/>
            <person name="Lapidus A.L."/>
            <person name="Palumbo A.V."/>
            <person name="Wall J.D."/>
        </authorList>
    </citation>
    <scope>NUCLEOTIDE SEQUENCE [LARGE SCALE GENOMIC DNA]</scope>
    <source>
        <strain evidence="3">ATCC BAA 1058 / DSM 17464 / G20</strain>
    </source>
</reference>
<proteinExistence type="predicted"/>
<evidence type="ECO:0000259" key="1">
    <source>
        <dbReference type="Pfam" id="PF00535"/>
    </source>
</evidence>
<dbReference type="InterPro" id="IPR029044">
    <property type="entry name" value="Nucleotide-diphossugar_trans"/>
</dbReference>
<accession>Q30XB8</accession>
<feature type="domain" description="Glycosyltransferase 2-like" evidence="1">
    <location>
        <begin position="7"/>
        <end position="136"/>
    </location>
</feature>
<dbReference type="SUPFAM" id="SSF53448">
    <property type="entry name" value="Nucleotide-diphospho-sugar transferases"/>
    <property type="match status" value="1"/>
</dbReference>
<dbReference type="GO" id="GO:0016740">
    <property type="term" value="F:transferase activity"/>
    <property type="evidence" value="ECO:0007669"/>
    <property type="project" value="UniProtKB-KW"/>
</dbReference>
<dbReference type="EMBL" id="CP000112">
    <property type="protein sequence ID" value="ABB39678.1"/>
    <property type="molecule type" value="Genomic_DNA"/>
</dbReference>
<dbReference type="Proteomes" id="UP000002710">
    <property type="component" value="Chromosome"/>
</dbReference>
<protein>
    <submittedName>
        <fullName evidence="2">Sugar transferase</fullName>
    </submittedName>
</protein>
<dbReference type="HOGENOM" id="CLU_054735_1_0_7"/>
<evidence type="ECO:0000313" key="2">
    <source>
        <dbReference type="EMBL" id="ABB39678.1"/>
    </source>
</evidence>
<keyword evidence="3" id="KW-1185">Reference proteome</keyword>
<evidence type="ECO:0000313" key="3">
    <source>
        <dbReference type="Proteomes" id="UP000002710"/>
    </source>
</evidence>
<keyword evidence="2" id="KW-0808">Transferase</keyword>
<sequence length="303" mass="34543">MESVAPVVLFVYNRLEHTRRTVSALARNLLAADTDLIIYSDASSSESAEEEVAAVRKYINGISGFASVTIICRERNWGLANSIVDGVTSVVNECGRVIVLEDDIVTSPFFLMYMNEALERYADNNEVMHVAGYAPEMPLGDLKETFFLRQTSCWGWATWKRAWSFFSKDSELFIKAFTSADITSFNLNGSYDYWSQLLENHRGQRHTWAVFWYASVFLQEGLCLHPRASLVFNIGFDGTGTNCGAIETIQREFEWTRKISEFPAELKVCPVATMYFENTFSSAGERSAFSRLMWKFLKLVQRF</sequence>
<dbReference type="KEGG" id="dde:Dde_2883"/>
<dbReference type="InterPro" id="IPR001173">
    <property type="entry name" value="Glyco_trans_2-like"/>
</dbReference>
<name>Q30XB8_OLEA2</name>
<dbReference type="eggNOG" id="COG1216">
    <property type="taxonomic scope" value="Bacteria"/>
</dbReference>